<comment type="caution">
    <text evidence="1">The sequence shown here is derived from an EMBL/GenBank/DDBJ whole genome shotgun (WGS) entry which is preliminary data.</text>
</comment>
<evidence type="ECO:0008006" key="3">
    <source>
        <dbReference type="Google" id="ProtNLM"/>
    </source>
</evidence>
<proteinExistence type="predicted"/>
<accession>A0ABU2J6D6</accession>
<keyword evidence="2" id="KW-1185">Reference proteome</keyword>
<reference evidence="2" key="1">
    <citation type="submission" date="2023-07" db="EMBL/GenBank/DDBJ databases">
        <title>30 novel species of actinomycetes from the DSMZ collection.</title>
        <authorList>
            <person name="Nouioui I."/>
        </authorList>
    </citation>
    <scope>NUCLEOTIDE SEQUENCE [LARGE SCALE GENOMIC DNA]</scope>
    <source>
        <strain evidence="2">DSM 44399</strain>
    </source>
</reference>
<evidence type="ECO:0000313" key="2">
    <source>
        <dbReference type="Proteomes" id="UP001183176"/>
    </source>
</evidence>
<dbReference type="Gene3D" id="3.40.50.300">
    <property type="entry name" value="P-loop containing nucleotide triphosphate hydrolases"/>
    <property type="match status" value="1"/>
</dbReference>
<dbReference type="InterPro" id="IPR027417">
    <property type="entry name" value="P-loop_NTPase"/>
</dbReference>
<dbReference type="Proteomes" id="UP001183176">
    <property type="component" value="Unassembled WGS sequence"/>
</dbReference>
<dbReference type="RefSeq" id="WP_311421702.1">
    <property type="nucleotide sequence ID" value="NZ_JAVREH010000003.1"/>
</dbReference>
<dbReference type="EMBL" id="JAVREH010000003">
    <property type="protein sequence ID" value="MDT0260552.1"/>
    <property type="molecule type" value="Genomic_DNA"/>
</dbReference>
<sequence>MRRFNPISPGLLAGRLTELFLQRQTDIAHAGQPHPLRVALDAPGWVDLEPLITGVAERLAVRGHPVATVRGVDFYRDASLRFEYGKTDVESFYTGWLDTAALQREVLKPLGAGGTGSYLPALRDPVSNRSARTPPVPLAAEAIVLVRGELLLDTGLAFDIVVHFSVSRQALRRLAPAEEAWALPAFDRYEIDVDPAGQADVVLRYDDPSHPALFARPREE</sequence>
<gene>
    <name evidence="1" type="ORF">RM423_04010</name>
</gene>
<evidence type="ECO:0000313" key="1">
    <source>
        <dbReference type="EMBL" id="MDT0260552.1"/>
    </source>
</evidence>
<organism evidence="1 2">
    <name type="scientific">Jatrophihabitans lederbergiae</name>
    <dbReference type="NCBI Taxonomy" id="3075547"/>
    <lineage>
        <taxon>Bacteria</taxon>
        <taxon>Bacillati</taxon>
        <taxon>Actinomycetota</taxon>
        <taxon>Actinomycetes</taxon>
        <taxon>Jatrophihabitantales</taxon>
        <taxon>Jatrophihabitantaceae</taxon>
        <taxon>Jatrophihabitans</taxon>
    </lineage>
</organism>
<protein>
    <recommendedName>
        <fullName evidence="3">Uridine kinase</fullName>
    </recommendedName>
</protein>
<name>A0ABU2J6D6_9ACTN</name>